<evidence type="ECO:0000256" key="13">
    <source>
        <dbReference type="HAMAP-Rule" id="MF_00815"/>
    </source>
</evidence>
<comment type="similarity">
    <text evidence="3 13">Belongs to the ATPase gamma chain family.</text>
</comment>
<dbReference type="GO" id="GO:0005524">
    <property type="term" value="F:ATP binding"/>
    <property type="evidence" value="ECO:0007669"/>
    <property type="project" value="UniProtKB-UniRule"/>
</dbReference>
<evidence type="ECO:0000256" key="10">
    <source>
        <dbReference type="ARBA" id="ARBA00023136"/>
    </source>
</evidence>
<dbReference type="PANTHER" id="PTHR11693:SF22">
    <property type="entry name" value="ATP SYNTHASE SUBUNIT GAMMA, MITOCHONDRIAL"/>
    <property type="match status" value="1"/>
</dbReference>
<evidence type="ECO:0000256" key="4">
    <source>
        <dbReference type="ARBA" id="ARBA00011648"/>
    </source>
</evidence>
<keyword evidence="7" id="KW-0997">Cell inner membrane</keyword>
<dbReference type="NCBIfam" id="TIGR01146">
    <property type="entry name" value="ATPsyn_F1gamma"/>
    <property type="match status" value="1"/>
</dbReference>
<gene>
    <name evidence="13" type="primary">atpG</name>
    <name evidence="14" type="ORF">Thpro_021886</name>
</gene>
<evidence type="ECO:0000256" key="8">
    <source>
        <dbReference type="ARBA" id="ARBA00022781"/>
    </source>
</evidence>
<keyword evidence="8 13" id="KW-0375">Hydrogen ion transport</keyword>
<evidence type="ECO:0000256" key="5">
    <source>
        <dbReference type="ARBA" id="ARBA00022448"/>
    </source>
</evidence>
<keyword evidence="10 13" id="KW-0472">Membrane</keyword>
<dbReference type="CDD" id="cd12151">
    <property type="entry name" value="F1-ATPase_gamma"/>
    <property type="match status" value="1"/>
</dbReference>
<dbReference type="PRINTS" id="PR00126">
    <property type="entry name" value="ATPASEGAMMA"/>
</dbReference>
<dbReference type="OrthoDB" id="9812769at2"/>
<protein>
    <recommendedName>
        <fullName evidence="13">ATP synthase gamma chain</fullName>
    </recommendedName>
    <alternativeName>
        <fullName evidence="13">ATP synthase F1 sector gamma subunit</fullName>
    </alternativeName>
    <alternativeName>
        <fullName evidence="13">F-ATPase gamma subunit</fullName>
    </alternativeName>
</protein>
<evidence type="ECO:0000256" key="2">
    <source>
        <dbReference type="ARBA" id="ARBA00004170"/>
    </source>
</evidence>
<accession>A0A1A6C4S3</accession>
<dbReference type="Gene3D" id="3.40.1380.10">
    <property type="match status" value="1"/>
</dbReference>
<dbReference type="GO" id="GO:0005886">
    <property type="term" value="C:plasma membrane"/>
    <property type="evidence" value="ECO:0007669"/>
    <property type="project" value="UniProtKB-SubCell"/>
</dbReference>
<dbReference type="InterPro" id="IPR023632">
    <property type="entry name" value="ATP_synth_F1_gsu_CS"/>
</dbReference>
<dbReference type="FunFam" id="3.40.1380.10:FF:000006">
    <property type="entry name" value="ATP synthase gamma chain"/>
    <property type="match status" value="1"/>
</dbReference>
<keyword evidence="12 13" id="KW-0066">ATP synthesis</keyword>
<name>A0A1A6C4S3_9GAMM</name>
<keyword evidence="9 13" id="KW-0406">Ion transport</keyword>
<evidence type="ECO:0000313" key="14">
    <source>
        <dbReference type="EMBL" id="OBS09558.1"/>
    </source>
</evidence>
<comment type="caution">
    <text evidence="14">The sequence shown here is derived from an EMBL/GenBank/DDBJ whole genome shotgun (WGS) entry which is preliminary data.</text>
</comment>
<comment type="subunit">
    <text evidence="4 13">F-type ATPases have 2 components, CF(1) - the catalytic core - and CF(0) - the membrane proton channel. CF(1) has five subunits: alpha(3), beta(3), gamma(1), delta(1), epsilon(1). CF(0) has three main subunits: a, b and c.</text>
</comment>
<dbReference type="PROSITE" id="PS00153">
    <property type="entry name" value="ATPASE_GAMMA"/>
    <property type="match status" value="1"/>
</dbReference>
<sequence length="286" mass="32101">MAAAKEIRSKIKSIKNTQKITKAMEMVAASKMRKAQERMEASRPYAQKIHEVIGHLSMAHPEYRHAYMENRDVKRVGFVLISTDRGLCGGLNVNLFKRALASMREWQQQGKEIDLCLIGAKASSFFKRFGGNIVAQTTHLGDKPRLGDLIGSVGAMLSAYEEGRIDRLYLVENEFVNTMTQKPVITQLLPIEPIKDERLEHHWDYLYEPEAKQVLDELLKRYVESLVYQGVVENVACEMASRMVAMKSASDNAGSLINELQLVYNKARQAAITQEISEIVGGAAAV</sequence>
<keyword evidence="15" id="KW-1185">Reference proteome</keyword>
<organism evidence="14 15">
    <name type="scientific">Acidihalobacter prosperus</name>
    <dbReference type="NCBI Taxonomy" id="160660"/>
    <lineage>
        <taxon>Bacteria</taxon>
        <taxon>Pseudomonadati</taxon>
        <taxon>Pseudomonadota</taxon>
        <taxon>Gammaproteobacteria</taxon>
        <taxon>Chromatiales</taxon>
        <taxon>Ectothiorhodospiraceae</taxon>
        <taxon>Acidihalobacter</taxon>
    </lineage>
</organism>
<dbReference type="FunFam" id="1.10.287.80:FF:000005">
    <property type="entry name" value="ATP synthase gamma chain"/>
    <property type="match status" value="1"/>
</dbReference>
<dbReference type="Gene3D" id="1.10.287.80">
    <property type="entry name" value="ATP synthase, gamma subunit, helix hairpin domain"/>
    <property type="match status" value="2"/>
</dbReference>
<dbReference type="EMBL" id="JQSG02000003">
    <property type="protein sequence ID" value="OBS09558.1"/>
    <property type="molecule type" value="Genomic_DNA"/>
</dbReference>
<evidence type="ECO:0000256" key="1">
    <source>
        <dbReference type="ARBA" id="ARBA00003456"/>
    </source>
</evidence>
<comment type="function">
    <text evidence="1 13">Produces ATP from ADP in the presence of a proton gradient across the membrane. The gamma chain is believed to be important in regulating ATPase activity and the flow of protons through the CF(0) complex.</text>
</comment>
<keyword evidence="5 13" id="KW-0813">Transport</keyword>
<dbReference type="STRING" id="160660.BJI67_15640"/>
<evidence type="ECO:0000256" key="6">
    <source>
        <dbReference type="ARBA" id="ARBA00022475"/>
    </source>
</evidence>
<evidence type="ECO:0000256" key="3">
    <source>
        <dbReference type="ARBA" id="ARBA00007681"/>
    </source>
</evidence>
<proteinExistence type="inferred from homology"/>
<keyword evidence="11 13" id="KW-0139">CF(1)</keyword>
<dbReference type="AlphaFoldDB" id="A0A1A6C4S3"/>
<dbReference type="HAMAP" id="MF_00815">
    <property type="entry name" value="ATP_synth_gamma_bact"/>
    <property type="match status" value="1"/>
</dbReference>
<evidence type="ECO:0000256" key="12">
    <source>
        <dbReference type="ARBA" id="ARBA00023310"/>
    </source>
</evidence>
<evidence type="ECO:0000256" key="11">
    <source>
        <dbReference type="ARBA" id="ARBA00023196"/>
    </source>
</evidence>
<dbReference type="NCBIfam" id="NF004144">
    <property type="entry name" value="PRK05621.1-1"/>
    <property type="match status" value="1"/>
</dbReference>
<dbReference type="InterPro" id="IPR000131">
    <property type="entry name" value="ATP_synth_F1_gsu"/>
</dbReference>
<dbReference type="Proteomes" id="UP000029273">
    <property type="component" value="Unassembled WGS sequence"/>
</dbReference>
<evidence type="ECO:0000256" key="9">
    <source>
        <dbReference type="ARBA" id="ARBA00023065"/>
    </source>
</evidence>
<dbReference type="Pfam" id="PF00231">
    <property type="entry name" value="ATP-synt"/>
    <property type="match status" value="1"/>
</dbReference>
<evidence type="ECO:0000313" key="15">
    <source>
        <dbReference type="Proteomes" id="UP000029273"/>
    </source>
</evidence>
<dbReference type="GO" id="GO:0046933">
    <property type="term" value="F:proton-transporting ATP synthase activity, rotational mechanism"/>
    <property type="evidence" value="ECO:0007669"/>
    <property type="project" value="UniProtKB-UniRule"/>
</dbReference>
<dbReference type="GO" id="GO:0042777">
    <property type="term" value="P:proton motive force-driven plasma membrane ATP synthesis"/>
    <property type="evidence" value="ECO:0007669"/>
    <property type="project" value="UniProtKB-UniRule"/>
</dbReference>
<comment type="subcellular location">
    <subcellularLocation>
        <location evidence="13">Cell membrane</location>
        <topology evidence="13">Peripheral membrane protein</topology>
    </subcellularLocation>
    <subcellularLocation>
        <location evidence="2">Membrane</location>
        <topology evidence="2">Peripheral membrane protein</topology>
    </subcellularLocation>
</comment>
<keyword evidence="6 13" id="KW-1003">Cell membrane</keyword>
<dbReference type="PANTHER" id="PTHR11693">
    <property type="entry name" value="ATP SYNTHASE GAMMA CHAIN"/>
    <property type="match status" value="1"/>
</dbReference>
<dbReference type="GO" id="GO:0045259">
    <property type="term" value="C:proton-transporting ATP synthase complex"/>
    <property type="evidence" value="ECO:0007669"/>
    <property type="project" value="UniProtKB-KW"/>
</dbReference>
<dbReference type="RefSeq" id="WP_065089544.1">
    <property type="nucleotide sequence ID" value="NZ_JQSG02000003.1"/>
</dbReference>
<evidence type="ECO:0000256" key="7">
    <source>
        <dbReference type="ARBA" id="ARBA00022519"/>
    </source>
</evidence>
<dbReference type="SUPFAM" id="SSF52943">
    <property type="entry name" value="ATP synthase (F1-ATPase), gamma subunit"/>
    <property type="match status" value="1"/>
</dbReference>
<reference evidence="14 15" key="1">
    <citation type="journal article" date="2014" name="Genome Announc.">
        <title>Draft Genome Sequence of the Iron-Oxidizing, Acidophilic, and Halotolerant 'Thiobacillus prosperus' Type Strain DSM 5130.</title>
        <authorList>
            <person name="Ossandon F.J."/>
            <person name="Cardenas J.P."/>
            <person name="Corbett M."/>
            <person name="Quatrini R."/>
            <person name="Holmes D.S."/>
            <person name="Watkin E."/>
        </authorList>
    </citation>
    <scope>NUCLEOTIDE SEQUENCE [LARGE SCALE GENOMIC DNA]</scope>
    <source>
        <strain evidence="14 15">DSM 5130</strain>
    </source>
</reference>
<dbReference type="InterPro" id="IPR035968">
    <property type="entry name" value="ATP_synth_F1_ATPase_gsu"/>
</dbReference>